<evidence type="ECO:0000313" key="1">
    <source>
        <dbReference type="EMBL" id="CDY26608.1"/>
    </source>
</evidence>
<proteinExistence type="predicted"/>
<dbReference type="AlphaFoldDB" id="A0A078GPQ1"/>
<accession>A0A078GPQ1</accession>
<gene>
    <name evidence="1" type="primary">BnaA09g46690D</name>
    <name evidence="1" type="ORF">GSBRNA2T00035481001</name>
</gene>
<dbReference type="Proteomes" id="UP000028999">
    <property type="component" value="Unassembled WGS sequence"/>
</dbReference>
<sequence>MVLRTQRWNRLTTLRLVHLRSTETGTLRNAAFFQSPYDFFFCVQGFSGLTSDRKMSSYKERLRSGLVDIKKDDAVALFQSMLRSLRSRVSSLQANGTERDCV</sequence>
<dbReference type="Gramene" id="CDY26608">
    <property type="protein sequence ID" value="CDY26608"/>
    <property type="gene ID" value="GSBRNA2T00035481001"/>
</dbReference>
<reference evidence="1 2" key="1">
    <citation type="journal article" date="2014" name="Science">
        <title>Plant genetics. Early allopolyploid evolution in the post-Neolithic Brassica napus oilseed genome.</title>
        <authorList>
            <person name="Chalhoub B."/>
            <person name="Denoeud F."/>
            <person name="Liu S."/>
            <person name="Parkin I.A."/>
            <person name="Tang H."/>
            <person name="Wang X."/>
            <person name="Chiquet J."/>
            <person name="Belcram H."/>
            <person name="Tong C."/>
            <person name="Samans B."/>
            <person name="Correa M."/>
            <person name="Da Silva C."/>
            <person name="Just J."/>
            <person name="Falentin C."/>
            <person name="Koh C.S."/>
            <person name="Le Clainche I."/>
            <person name="Bernard M."/>
            <person name="Bento P."/>
            <person name="Noel B."/>
            <person name="Labadie K."/>
            <person name="Alberti A."/>
            <person name="Charles M."/>
            <person name="Arnaud D."/>
            <person name="Guo H."/>
            <person name="Daviaud C."/>
            <person name="Alamery S."/>
            <person name="Jabbari K."/>
            <person name="Zhao M."/>
            <person name="Edger P.P."/>
            <person name="Chelaifa H."/>
            <person name="Tack D."/>
            <person name="Lassalle G."/>
            <person name="Mestiri I."/>
            <person name="Schnel N."/>
            <person name="Le Paslier M.C."/>
            <person name="Fan G."/>
            <person name="Renault V."/>
            <person name="Bayer P.E."/>
            <person name="Golicz A.A."/>
            <person name="Manoli S."/>
            <person name="Lee T.H."/>
            <person name="Thi V.H."/>
            <person name="Chalabi S."/>
            <person name="Hu Q."/>
            <person name="Fan C."/>
            <person name="Tollenaere R."/>
            <person name="Lu Y."/>
            <person name="Battail C."/>
            <person name="Shen J."/>
            <person name="Sidebottom C.H."/>
            <person name="Wang X."/>
            <person name="Canaguier A."/>
            <person name="Chauveau A."/>
            <person name="Berard A."/>
            <person name="Deniot G."/>
            <person name="Guan M."/>
            <person name="Liu Z."/>
            <person name="Sun F."/>
            <person name="Lim Y.P."/>
            <person name="Lyons E."/>
            <person name="Town C.D."/>
            <person name="Bancroft I."/>
            <person name="Wang X."/>
            <person name="Meng J."/>
            <person name="Ma J."/>
            <person name="Pires J.C."/>
            <person name="King G.J."/>
            <person name="Brunel D."/>
            <person name="Delourme R."/>
            <person name="Renard M."/>
            <person name="Aury J.M."/>
            <person name="Adams K.L."/>
            <person name="Batley J."/>
            <person name="Snowdon R.J."/>
            <person name="Tost J."/>
            <person name="Edwards D."/>
            <person name="Zhou Y."/>
            <person name="Hua W."/>
            <person name="Sharpe A.G."/>
            <person name="Paterson A.H."/>
            <person name="Guan C."/>
            <person name="Wincker P."/>
        </authorList>
    </citation>
    <scope>NUCLEOTIDE SEQUENCE [LARGE SCALE GENOMIC DNA]</scope>
    <source>
        <strain evidence="2">cv. Darmor-bzh</strain>
    </source>
</reference>
<protein>
    <submittedName>
        <fullName evidence="1">BnaA09g46690D protein</fullName>
    </submittedName>
</protein>
<dbReference type="OMA" id="FFFCVQG"/>
<dbReference type="PaxDb" id="3708-A0A078GPQ1"/>
<dbReference type="EMBL" id="LK032192">
    <property type="protein sequence ID" value="CDY26608.1"/>
    <property type="molecule type" value="Genomic_DNA"/>
</dbReference>
<name>A0A078GPQ1_BRANA</name>
<keyword evidence="2" id="KW-1185">Reference proteome</keyword>
<evidence type="ECO:0000313" key="2">
    <source>
        <dbReference type="Proteomes" id="UP000028999"/>
    </source>
</evidence>
<organism evidence="1 2">
    <name type="scientific">Brassica napus</name>
    <name type="common">Rape</name>
    <dbReference type="NCBI Taxonomy" id="3708"/>
    <lineage>
        <taxon>Eukaryota</taxon>
        <taxon>Viridiplantae</taxon>
        <taxon>Streptophyta</taxon>
        <taxon>Embryophyta</taxon>
        <taxon>Tracheophyta</taxon>
        <taxon>Spermatophyta</taxon>
        <taxon>Magnoliopsida</taxon>
        <taxon>eudicotyledons</taxon>
        <taxon>Gunneridae</taxon>
        <taxon>Pentapetalae</taxon>
        <taxon>rosids</taxon>
        <taxon>malvids</taxon>
        <taxon>Brassicales</taxon>
        <taxon>Brassicaceae</taxon>
        <taxon>Brassiceae</taxon>
        <taxon>Brassica</taxon>
    </lineage>
</organism>